<evidence type="ECO:0000259" key="5">
    <source>
        <dbReference type="Pfam" id="PF01609"/>
    </source>
</evidence>
<dbReference type="PANTHER" id="PTHR33258">
    <property type="entry name" value="TRANSPOSASE INSL FOR INSERTION SEQUENCE ELEMENT IS186A-RELATED"/>
    <property type="match status" value="1"/>
</dbReference>
<dbReference type="InterPro" id="IPR047952">
    <property type="entry name" value="Transpos_IS4"/>
</dbReference>
<evidence type="ECO:0000313" key="7">
    <source>
        <dbReference type="Proteomes" id="UP000292734"/>
    </source>
</evidence>
<keyword evidence="4" id="KW-0233">DNA recombination</keyword>
<dbReference type="EMBL" id="SEOM01000013">
    <property type="protein sequence ID" value="RYL97395.1"/>
    <property type="molecule type" value="Genomic_DNA"/>
</dbReference>
<feature type="domain" description="Transposase IS4-like" evidence="5">
    <location>
        <begin position="115"/>
        <end position="356"/>
    </location>
</feature>
<dbReference type="AlphaFoldDB" id="A0A4Q4IV92"/>
<dbReference type="GO" id="GO:0006313">
    <property type="term" value="P:DNA transposition"/>
    <property type="evidence" value="ECO:0007669"/>
    <property type="project" value="InterPro"/>
</dbReference>
<sequence length="373" mass="41290">MGEMDRQNHLDTAWQDLLGRLPESLDLDESARAYGALKRRRAIRDGATLLRLALAYGPGGMSLRSAAAWAGGHDIADLSDVGLLKRLRGASDWLGHVAATLLDRSPGNIDAAAGKRKLRIVDGSIIRSPGEGRVDWRLHATYDAATARFSELEISDIHEGESLSRASFEPGDLVLADRGYARTPGLQHVMAMGADFITRIGWSTIRLLTMDGTPVDWEAIYADMQPGEFAEHRVLVDHSGRKGEHRGKSTFAARLIVRRKDDIDAEHTVKTIHRSHRKRRRIEREPRPLTIASAGFILLLTSVPAEEMSAEEIGATYRLRWQIELAFKRLKSGLGIDALPARDQHLARAWLTAHLILGLMIDEAVDEGFAFPP</sequence>
<dbReference type="PANTHER" id="PTHR33258:SF1">
    <property type="entry name" value="TRANSPOSASE INSL FOR INSERTION SEQUENCE ELEMENT IS186A-RELATED"/>
    <property type="match status" value="1"/>
</dbReference>
<dbReference type="RefSeq" id="WP_129965677.1">
    <property type="nucleotide sequence ID" value="NZ_SEOM01000013.1"/>
</dbReference>
<dbReference type="InterPro" id="IPR012337">
    <property type="entry name" value="RNaseH-like_sf"/>
</dbReference>
<gene>
    <name evidence="6" type="ORF">EWH08_18920</name>
</gene>
<organism evidence="6 7">
    <name type="scientific">Sphingobium indicum</name>
    <dbReference type="NCBI Taxonomy" id="332055"/>
    <lineage>
        <taxon>Bacteria</taxon>
        <taxon>Pseudomonadati</taxon>
        <taxon>Pseudomonadota</taxon>
        <taxon>Alphaproteobacteria</taxon>
        <taxon>Sphingomonadales</taxon>
        <taxon>Sphingomonadaceae</taxon>
        <taxon>Sphingobium</taxon>
    </lineage>
</organism>
<evidence type="ECO:0000256" key="4">
    <source>
        <dbReference type="ARBA" id="ARBA00023172"/>
    </source>
</evidence>
<keyword evidence="3" id="KW-0238">DNA-binding</keyword>
<comment type="caution">
    <text evidence="6">The sequence shown here is derived from an EMBL/GenBank/DDBJ whole genome shotgun (WGS) entry which is preliminary data.</text>
</comment>
<keyword evidence="2" id="KW-0815">Transposition</keyword>
<accession>A0A4Q4IV92</accession>
<protein>
    <submittedName>
        <fullName evidence="6">IS4 family transposase</fullName>
    </submittedName>
</protein>
<reference evidence="6 7" key="1">
    <citation type="submission" date="2019-02" db="EMBL/GenBank/DDBJ databases">
        <authorList>
            <person name="Feng G."/>
        </authorList>
    </citation>
    <scope>NUCLEOTIDE SEQUENCE [LARGE SCALE GENOMIC DNA]</scope>
    <source>
        <strain evidence="6 7">DSM 26779</strain>
    </source>
</reference>
<evidence type="ECO:0000313" key="6">
    <source>
        <dbReference type="EMBL" id="RYL97395.1"/>
    </source>
</evidence>
<dbReference type="Pfam" id="PF01609">
    <property type="entry name" value="DDE_Tnp_1"/>
    <property type="match status" value="1"/>
</dbReference>
<proteinExistence type="inferred from homology"/>
<dbReference type="Proteomes" id="UP000292734">
    <property type="component" value="Unassembled WGS sequence"/>
</dbReference>
<dbReference type="GO" id="GO:0004803">
    <property type="term" value="F:transposase activity"/>
    <property type="evidence" value="ECO:0007669"/>
    <property type="project" value="InterPro"/>
</dbReference>
<comment type="similarity">
    <text evidence="1">Belongs to the transposase 11 family.</text>
</comment>
<evidence type="ECO:0000256" key="2">
    <source>
        <dbReference type="ARBA" id="ARBA00022578"/>
    </source>
</evidence>
<name>A0A4Q4IV92_9SPHN</name>
<dbReference type="NCBIfam" id="NF033592">
    <property type="entry name" value="transpos_IS4_1"/>
    <property type="match status" value="1"/>
</dbReference>
<dbReference type="Gene3D" id="3.90.350.10">
    <property type="entry name" value="Transposase Inhibitor Protein From Tn5, Chain A, domain 1"/>
    <property type="match status" value="1"/>
</dbReference>
<dbReference type="SUPFAM" id="SSF53098">
    <property type="entry name" value="Ribonuclease H-like"/>
    <property type="match status" value="1"/>
</dbReference>
<dbReference type="GO" id="GO:0003677">
    <property type="term" value="F:DNA binding"/>
    <property type="evidence" value="ECO:0007669"/>
    <property type="project" value="UniProtKB-KW"/>
</dbReference>
<evidence type="ECO:0000256" key="3">
    <source>
        <dbReference type="ARBA" id="ARBA00023125"/>
    </source>
</evidence>
<evidence type="ECO:0000256" key="1">
    <source>
        <dbReference type="ARBA" id="ARBA00010075"/>
    </source>
</evidence>
<dbReference type="InterPro" id="IPR002559">
    <property type="entry name" value="Transposase_11"/>
</dbReference>